<dbReference type="InterPro" id="IPR045829">
    <property type="entry name" value="PKD_6"/>
</dbReference>
<feature type="domain" description="PKD-like" evidence="1">
    <location>
        <begin position="505"/>
        <end position="556"/>
    </location>
</feature>
<evidence type="ECO:0000313" key="2">
    <source>
        <dbReference type="EMBL" id="RYU79316.1"/>
    </source>
</evidence>
<dbReference type="Pfam" id="PF13585">
    <property type="entry name" value="CHU_C"/>
    <property type="match status" value="1"/>
</dbReference>
<dbReference type="OrthoDB" id="898151at2"/>
<evidence type="ECO:0000259" key="1">
    <source>
        <dbReference type="Pfam" id="PF19408"/>
    </source>
</evidence>
<dbReference type="RefSeq" id="WP_129921246.1">
    <property type="nucleotide sequence ID" value="NZ_SEWE01000020.1"/>
</dbReference>
<dbReference type="EMBL" id="SEWE01000020">
    <property type="protein sequence ID" value="RYU79316.1"/>
    <property type="molecule type" value="Genomic_DNA"/>
</dbReference>
<dbReference type="Pfam" id="PF19408">
    <property type="entry name" value="PKD_6"/>
    <property type="match status" value="1"/>
</dbReference>
<dbReference type="InterPro" id="IPR026341">
    <property type="entry name" value="T9SS_type_B"/>
</dbReference>
<proteinExistence type="predicted"/>
<comment type="caution">
    <text evidence="2">The sequence shown here is derived from an EMBL/GenBank/DDBJ whole genome shotgun (WGS) entry which is preliminary data.</text>
</comment>
<reference evidence="2 3" key="1">
    <citation type="submission" date="2019-02" db="EMBL/GenBank/DDBJ databases">
        <title>Bacterial novel species isolated from soil.</title>
        <authorList>
            <person name="Jung H.-Y."/>
        </authorList>
    </citation>
    <scope>NUCLEOTIDE SEQUENCE [LARGE SCALE GENOMIC DNA]</scope>
    <source>
        <strain evidence="2 3">1-3-3-3</strain>
    </source>
</reference>
<protein>
    <submittedName>
        <fullName evidence="2">Gliding motility-associated C-terminal domain-containing protein</fullName>
    </submittedName>
</protein>
<keyword evidence="3" id="KW-1185">Reference proteome</keyword>
<organism evidence="2 3">
    <name type="scientific">Hymenobacter persicinus</name>
    <dbReference type="NCBI Taxonomy" id="2025506"/>
    <lineage>
        <taxon>Bacteria</taxon>
        <taxon>Pseudomonadati</taxon>
        <taxon>Bacteroidota</taxon>
        <taxon>Cytophagia</taxon>
        <taxon>Cytophagales</taxon>
        <taxon>Hymenobacteraceae</taxon>
        <taxon>Hymenobacter</taxon>
    </lineage>
</organism>
<sequence length="662" mass="69365">MPIPLLRTCFLLLIWLGLGLGSAGASHLVGGELNYVYLDANGPAGKPYRYQITARIYFNKEPGSSNPNGSISVPIEVFSKGPGGQSLEQLIVPRRSFSEITPPLLPGCSLQAPRVTLALYIVTVALPAVTEGYLVTLAANYRNAGITNIVLSGGTSMALSVDMTPPMLLNSSPVFSTNALAVICRGDTTAVINNAYDADGDRLSYSLGAPNQAVLPVVPVDYTAGYSPTQPFGATGYAAVDARSGVARYLGRQEGTFLLAVDVREYRVINGREVLLGTMRRDIQVVVRTCSGGPNQPPAFTAATLARRDFVVEDGQSLDFAIAATDPDPQQLTLSVSSVLLDGGGPIDATFSGQTGNGTGGAPGTVSLTGVSGATGTFHLTAGCGLARPAAYDVVVTAVDAACNSKSVATAFRITVTRPAPPTGVRGDSVLCAQSVGTYTALGPVFPQYRWTARGGRVVGSITGRTVQVEWLTGGAGAVTVRGLPPSGCPTDSATRPVQVKLGPQITGAAVYCLAAHQGLTYTIDGPPGAYQWTITGGTLVSGQGTNTVRVDVVRGGTAVLQAASPSLTNCVTLLRISPDDACLAFFNVITPNGDGLNDTFVIENLARYPNTELTIFNRWGRQLYYSPDYHNDYAGATAGTYYYLCRLADGTRYRGWFEVVR</sequence>
<evidence type="ECO:0000313" key="3">
    <source>
        <dbReference type="Proteomes" id="UP000294155"/>
    </source>
</evidence>
<dbReference type="AlphaFoldDB" id="A0A4Q5LAZ6"/>
<gene>
    <name evidence="2" type="ORF">EWM57_11270</name>
</gene>
<dbReference type="Proteomes" id="UP000294155">
    <property type="component" value="Unassembled WGS sequence"/>
</dbReference>
<name>A0A4Q5LAZ6_9BACT</name>
<accession>A0A4Q5LAZ6</accession>
<dbReference type="NCBIfam" id="TIGR04131">
    <property type="entry name" value="Bac_Flav_CTERM"/>
    <property type="match status" value="1"/>
</dbReference>